<dbReference type="InterPro" id="IPR052823">
    <property type="entry name" value="SXP/RAL-2_related"/>
</dbReference>
<dbReference type="PANTHER" id="PTHR21593">
    <property type="entry name" value="PRION-LIKE- Q/N-RICH -DOMAIN-BEARING PROTEIN PROTEIN"/>
    <property type="match status" value="1"/>
</dbReference>
<dbReference type="EMBL" id="UYSL01019801">
    <property type="protein sequence ID" value="VDL70035.1"/>
    <property type="molecule type" value="Genomic_DNA"/>
</dbReference>
<dbReference type="Proteomes" id="UP000271162">
    <property type="component" value="Unassembled WGS sequence"/>
</dbReference>
<organism evidence="6">
    <name type="scientific">Nippostrongylus brasiliensis</name>
    <name type="common">Rat hookworm</name>
    <dbReference type="NCBI Taxonomy" id="27835"/>
    <lineage>
        <taxon>Eukaryota</taxon>
        <taxon>Metazoa</taxon>
        <taxon>Ecdysozoa</taxon>
        <taxon>Nematoda</taxon>
        <taxon>Chromadorea</taxon>
        <taxon>Rhabditida</taxon>
        <taxon>Rhabditina</taxon>
        <taxon>Rhabditomorpha</taxon>
        <taxon>Strongyloidea</taxon>
        <taxon>Heligmosomidae</taxon>
        <taxon>Nippostrongylus</taxon>
    </lineage>
</organism>
<name>A0A0N4XUP2_NIPBR</name>
<evidence type="ECO:0000259" key="3">
    <source>
        <dbReference type="Pfam" id="PF02520"/>
    </source>
</evidence>
<evidence type="ECO:0000313" key="6">
    <source>
        <dbReference type="WBParaSite" id="NBR_0000644501-mRNA-1"/>
    </source>
</evidence>
<evidence type="ECO:0000256" key="2">
    <source>
        <dbReference type="SAM" id="SignalP"/>
    </source>
</evidence>
<dbReference type="PANTHER" id="PTHR21593:SF36">
    <property type="entry name" value="DUF148 DOMAIN-CONTAINING PROTEIN-RELATED"/>
    <property type="match status" value="1"/>
</dbReference>
<feature type="region of interest" description="Disordered" evidence="1">
    <location>
        <begin position="25"/>
        <end position="44"/>
    </location>
</feature>
<evidence type="ECO:0000313" key="4">
    <source>
        <dbReference type="EMBL" id="VDL70035.1"/>
    </source>
</evidence>
<dbReference type="STRING" id="27835.A0A0N4XUP2"/>
<keyword evidence="2" id="KW-0732">Signal</keyword>
<reference evidence="6" key="1">
    <citation type="submission" date="2017-02" db="UniProtKB">
        <authorList>
            <consortium name="WormBaseParasite"/>
        </authorList>
    </citation>
    <scope>IDENTIFICATION</scope>
</reference>
<dbReference type="InterPro" id="IPR003677">
    <property type="entry name" value="ANIS5_cation-bd"/>
</dbReference>
<sequence>MNTAAIIFAVIGAVLCGPGGWGRPDNRLPGPGGRGRHHGPPPPPFLRNMTQEAQREFFEIRRHMNETIAQQKQEILEWAKKYNVESQVEEFNANMTRLRAEIKQNVTALIGELPSAFEKFSAILENENQTPIEMMSAIRNLTSENPQLYRVLKMAMKAFKPGRPHGRRGGSSEEMDGRRGGPRGGFGGMGGMGGPGGMMGGPQGAFGDQRGGFLGRPGEQMGAAGGFMRGVPNGPQDGMDGGDQFDNNEDDEF</sequence>
<feature type="domain" description="SXP/RAL-2 family protein Ani s 5-like cation-binding" evidence="3">
    <location>
        <begin position="52"/>
        <end position="158"/>
    </location>
</feature>
<protein>
    <submittedName>
        <fullName evidence="6">DUF148 domain-containing protein</fullName>
    </submittedName>
</protein>
<proteinExistence type="predicted"/>
<feature type="chain" id="PRO_5043124867" evidence="2">
    <location>
        <begin position="17"/>
        <end position="253"/>
    </location>
</feature>
<evidence type="ECO:0000256" key="1">
    <source>
        <dbReference type="SAM" id="MobiDB-lite"/>
    </source>
</evidence>
<gene>
    <name evidence="4" type="ORF">NBR_LOCUS6446</name>
</gene>
<feature type="signal peptide" evidence="2">
    <location>
        <begin position="1"/>
        <end position="16"/>
    </location>
</feature>
<accession>A0A0N4XUP2</accession>
<evidence type="ECO:0000313" key="5">
    <source>
        <dbReference type="Proteomes" id="UP000271162"/>
    </source>
</evidence>
<dbReference type="OMA" id="RNQNLTI"/>
<feature type="compositionally biased region" description="Gly residues" evidence="1">
    <location>
        <begin position="182"/>
        <end position="215"/>
    </location>
</feature>
<dbReference type="Pfam" id="PF02520">
    <property type="entry name" value="ANIS5_cation-bd"/>
    <property type="match status" value="1"/>
</dbReference>
<feature type="region of interest" description="Disordered" evidence="1">
    <location>
        <begin position="160"/>
        <end position="253"/>
    </location>
</feature>
<reference evidence="4 5" key="2">
    <citation type="submission" date="2018-11" db="EMBL/GenBank/DDBJ databases">
        <authorList>
            <consortium name="Pathogen Informatics"/>
        </authorList>
    </citation>
    <scope>NUCLEOTIDE SEQUENCE [LARGE SCALE GENOMIC DNA]</scope>
</reference>
<keyword evidence="5" id="KW-1185">Reference proteome</keyword>
<dbReference type="AlphaFoldDB" id="A0A0N4XUP2"/>
<dbReference type="WBParaSite" id="NBR_0000644501-mRNA-1">
    <property type="protein sequence ID" value="NBR_0000644501-mRNA-1"/>
    <property type="gene ID" value="NBR_0000644501"/>
</dbReference>